<evidence type="ECO:0000313" key="9">
    <source>
        <dbReference type="EMBL" id="MBJ7883019.1"/>
    </source>
</evidence>
<keyword evidence="3" id="KW-1003">Cell membrane</keyword>
<keyword evidence="2" id="KW-0813">Transport</keyword>
<feature type="transmembrane region" description="Helical" evidence="8">
    <location>
        <begin position="404"/>
        <end position="422"/>
    </location>
</feature>
<evidence type="ECO:0000313" key="10">
    <source>
        <dbReference type="Proteomes" id="UP000662373"/>
    </source>
</evidence>
<gene>
    <name evidence="9" type="ORF">JEM65_20495</name>
</gene>
<feature type="transmembrane region" description="Helical" evidence="8">
    <location>
        <begin position="51"/>
        <end position="71"/>
    </location>
</feature>
<evidence type="ECO:0000256" key="4">
    <source>
        <dbReference type="ARBA" id="ARBA00022692"/>
    </source>
</evidence>
<feature type="transmembrane region" description="Helical" evidence="8">
    <location>
        <begin position="293"/>
        <end position="317"/>
    </location>
</feature>
<comment type="subcellular location">
    <subcellularLocation>
        <location evidence="1">Cell membrane</location>
        <topology evidence="1">Multi-pass membrane protein</topology>
    </subcellularLocation>
</comment>
<proteinExistence type="predicted"/>
<dbReference type="Pfam" id="PF02386">
    <property type="entry name" value="TrkH"/>
    <property type="match status" value="1"/>
</dbReference>
<reference evidence="9 10" key="1">
    <citation type="submission" date="2020-09" db="EMBL/GenBank/DDBJ databases">
        <title>Draft genome of Gelidibacter salicanalis PAMC21136.</title>
        <authorList>
            <person name="Park H."/>
        </authorList>
    </citation>
    <scope>NUCLEOTIDE SEQUENCE [LARGE SCALE GENOMIC DNA]</scope>
    <source>
        <strain evidence="9 10">PAMC21136</strain>
    </source>
</reference>
<accession>A0A934NKA0</accession>
<evidence type="ECO:0000256" key="7">
    <source>
        <dbReference type="ARBA" id="ARBA00023136"/>
    </source>
</evidence>
<dbReference type="RefSeq" id="WP_199603550.1">
    <property type="nucleotide sequence ID" value="NZ_JAEHJZ010000067.1"/>
</dbReference>
<feature type="transmembrane region" description="Helical" evidence="8">
    <location>
        <begin position="349"/>
        <end position="367"/>
    </location>
</feature>
<feature type="transmembrane region" description="Helical" evidence="8">
    <location>
        <begin position="468"/>
        <end position="489"/>
    </location>
</feature>
<evidence type="ECO:0000256" key="1">
    <source>
        <dbReference type="ARBA" id="ARBA00004651"/>
    </source>
</evidence>
<dbReference type="GO" id="GO:0030001">
    <property type="term" value="P:metal ion transport"/>
    <property type="evidence" value="ECO:0007669"/>
    <property type="project" value="UniProtKB-ARBA"/>
</dbReference>
<sequence length="564" mass="62604">MFLFIADFGFDKSAKLQETINTFYFVVISLGIVATILRYVERLKEIKRSVVIFDVVTIIITLTILYAHFLGEQAHRHISFLYNDNWVKFAIILTFIREFSEQNINYKRTTLNPGQLFIASFLTIIVLGAFLLMLPNATHQGISFIDALFTSTSAVCVTGLIVVDTGSYFTTFGQSIILCLIQAGGIGILTVASYFSYFFKGGASYENQLTLSDMTGSSKLGEVFSTLKRILVITFSIELVTAALIYTTLDGKLFNTFFERLFFSAFHSVSAFCNAGFSTLPNSLYESGFRYNYMLQSIIIAAFVLGGLGFPIVVNIIKYLKYFVVKKIFYFTGKEQTHKPWVLTLNSRITLVTTTVLTVVGTLLFYINEYHNTLSEHDGIGKFVTALFGAATPRTAGFNTVDMSALNFSTIMMLFLLMWIGASPASTGGGIKTNTFAIATLNFLSLAKGKSRIEVFRREIAEVSVRRAFAVITLSLLVIGTGIILISIFDDDKSLLTIAFECFSAYGTVGLSLGITAKLSALSKGVIILVMFIGRVSMLTLLIAMFKKVKHKNYKYPIEEITIN</sequence>
<dbReference type="EMBL" id="JAEHJZ010000067">
    <property type="protein sequence ID" value="MBJ7883019.1"/>
    <property type="molecule type" value="Genomic_DNA"/>
</dbReference>
<feature type="transmembrane region" description="Helical" evidence="8">
    <location>
        <begin position="20"/>
        <end position="39"/>
    </location>
</feature>
<dbReference type="PANTHER" id="PTHR32024">
    <property type="entry name" value="TRK SYSTEM POTASSIUM UPTAKE PROTEIN TRKG-RELATED"/>
    <property type="match status" value="1"/>
</dbReference>
<dbReference type="GO" id="GO:0008324">
    <property type="term" value="F:monoatomic cation transmembrane transporter activity"/>
    <property type="evidence" value="ECO:0007669"/>
    <property type="project" value="InterPro"/>
</dbReference>
<name>A0A934NKA0_9FLAO</name>
<feature type="transmembrane region" description="Helical" evidence="8">
    <location>
        <begin position="495"/>
        <end position="514"/>
    </location>
</feature>
<feature type="transmembrane region" description="Helical" evidence="8">
    <location>
        <begin position="230"/>
        <end position="249"/>
    </location>
</feature>
<keyword evidence="10" id="KW-1185">Reference proteome</keyword>
<evidence type="ECO:0000256" key="6">
    <source>
        <dbReference type="ARBA" id="ARBA00023065"/>
    </source>
</evidence>
<comment type="caution">
    <text evidence="9">The sequence shown here is derived from an EMBL/GenBank/DDBJ whole genome shotgun (WGS) entry which is preliminary data.</text>
</comment>
<dbReference type="GO" id="GO:0005886">
    <property type="term" value="C:plasma membrane"/>
    <property type="evidence" value="ECO:0007669"/>
    <property type="project" value="UniProtKB-SubCell"/>
</dbReference>
<keyword evidence="5 8" id="KW-1133">Transmembrane helix</keyword>
<evidence type="ECO:0000256" key="5">
    <source>
        <dbReference type="ARBA" id="ARBA00022989"/>
    </source>
</evidence>
<protein>
    <submittedName>
        <fullName evidence="9">ATPase</fullName>
    </submittedName>
</protein>
<dbReference type="PANTHER" id="PTHR32024:SF1">
    <property type="entry name" value="KTR SYSTEM POTASSIUM UPTAKE PROTEIN B"/>
    <property type="match status" value="1"/>
</dbReference>
<evidence type="ECO:0000256" key="2">
    <source>
        <dbReference type="ARBA" id="ARBA00022448"/>
    </source>
</evidence>
<keyword evidence="4 8" id="KW-0812">Transmembrane</keyword>
<dbReference type="InterPro" id="IPR003445">
    <property type="entry name" value="Cat_transpt"/>
</dbReference>
<feature type="transmembrane region" description="Helical" evidence="8">
    <location>
        <begin position="141"/>
        <end position="163"/>
    </location>
</feature>
<keyword evidence="6" id="KW-0406">Ion transport</keyword>
<organism evidence="9 10">
    <name type="scientific">Gelidibacter salicanalis</name>
    <dbReference type="NCBI Taxonomy" id="291193"/>
    <lineage>
        <taxon>Bacteria</taxon>
        <taxon>Pseudomonadati</taxon>
        <taxon>Bacteroidota</taxon>
        <taxon>Flavobacteriia</taxon>
        <taxon>Flavobacteriales</taxon>
        <taxon>Flavobacteriaceae</taxon>
        <taxon>Gelidibacter</taxon>
    </lineage>
</organism>
<evidence type="ECO:0000256" key="3">
    <source>
        <dbReference type="ARBA" id="ARBA00022475"/>
    </source>
</evidence>
<feature type="transmembrane region" description="Helical" evidence="8">
    <location>
        <begin position="175"/>
        <end position="199"/>
    </location>
</feature>
<dbReference type="Proteomes" id="UP000662373">
    <property type="component" value="Unassembled WGS sequence"/>
</dbReference>
<feature type="transmembrane region" description="Helical" evidence="8">
    <location>
        <begin position="526"/>
        <end position="546"/>
    </location>
</feature>
<dbReference type="AlphaFoldDB" id="A0A934NKA0"/>
<evidence type="ECO:0000256" key="8">
    <source>
        <dbReference type="SAM" id="Phobius"/>
    </source>
</evidence>
<feature type="transmembrane region" description="Helical" evidence="8">
    <location>
        <begin position="116"/>
        <end position="135"/>
    </location>
</feature>
<keyword evidence="7 8" id="KW-0472">Membrane</keyword>